<name>A0A1G2KWS1_9BACT</name>
<evidence type="ECO:0000259" key="6">
    <source>
        <dbReference type="Pfam" id="PF01699"/>
    </source>
</evidence>
<evidence type="ECO:0000313" key="8">
    <source>
        <dbReference type="Proteomes" id="UP000177177"/>
    </source>
</evidence>
<keyword evidence="2 5" id="KW-0812">Transmembrane</keyword>
<sequence>MVPYTQSTIRINSPMDSLLGNILILLMLLFVVGKSASWAVRAAISFSRQIGLSELAISFVVITGISILPEAIIAGVSAVRGVPSLALGTLLGSNVADLTIVLAAAAIFSPHVLRANRSLLDKDHLFLGFLLIPLALGFTGHFSRLDGLLLVGSGIFFSILMYRSATPTGRLHALNGLSVAKSVAILAASLLCMGAGAFYTVAYAVRIAGDAGLNSALIGLLVVSLGTTLPELLFSIRAVRLGHSTLAIGDILGTVVADATLVLGITALIHPFSFNPRLVILTGFFMLFAGILALSFLRSERTLTRSEAAILFALYGVFVAVEFFLRDWTPLSTQ</sequence>
<dbReference type="Proteomes" id="UP000177177">
    <property type="component" value="Unassembled WGS sequence"/>
</dbReference>
<evidence type="ECO:0000256" key="2">
    <source>
        <dbReference type="ARBA" id="ARBA00022692"/>
    </source>
</evidence>
<gene>
    <name evidence="7" type="ORF">A3C92_00990</name>
</gene>
<evidence type="ECO:0000256" key="1">
    <source>
        <dbReference type="ARBA" id="ARBA00004141"/>
    </source>
</evidence>
<evidence type="ECO:0000313" key="7">
    <source>
        <dbReference type="EMBL" id="OHA03634.1"/>
    </source>
</evidence>
<keyword evidence="3 5" id="KW-1133">Transmembrane helix</keyword>
<feature type="domain" description="Sodium/calcium exchanger membrane region" evidence="6">
    <location>
        <begin position="22"/>
        <end position="159"/>
    </location>
</feature>
<dbReference type="Gene3D" id="1.20.1420.30">
    <property type="entry name" value="NCX, central ion-binding region"/>
    <property type="match status" value="1"/>
</dbReference>
<feature type="transmembrane region" description="Helical" evidence="5">
    <location>
        <begin position="185"/>
        <end position="205"/>
    </location>
</feature>
<feature type="transmembrane region" description="Helical" evidence="5">
    <location>
        <begin position="22"/>
        <end position="44"/>
    </location>
</feature>
<feature type="transmembrane region" description="Helical" evidence="5">
    <location>
        <begin position="211"/>
        <end position="234"/>
    </location>
</feature>
<comment type="caution">
    <text evidence="7">The sequence shown here is derived from an EMBL/GenBank/DDBJ whole genome shotgun (WGS) entry which is preliminary data.</text>
</comment>
<feature type="transmembrane region" description="Helical" evidence="5">
    <location>
        <begin position="125"/>
        <end position="142"/>
    </location>
</feature>
<feature type="transmembrane region" description="Helical" evidence="5">
    <location>
        <begin position="148"/>
        <end position="165"/>
    </location>
</feature>
<dbReference type="InterPro" id="IPR004837">
    <property type="entry name" value="NaCa_Exmemb"/>
</dbReference>
<dbReference type="GO" id="GO:0005886">
    <property type="term" value="C:plasma membrane"/>
    <property type="evidence" value="ECO:0007669"/>
    <property type="project" value="TreeGrafter"/>
</dbReference>
<dbReference type="EMBL" id="MHQN01000014">
    <property type="protein sequence ID" value="OHA03634.1"/>
    <property type="molecule type" value="Genomic_DNA"/>
</dbReference>
<dbReference type="GO" id="GO:0008273">
    <property type="term" value="F:calcium, potassium:sodium antiporter activity"/>
    <property type="evidence" value="ECO:0007669"/>
    <property type="project" value="TreeGrafter"/>
</dbReference>
<feature type="transmembrane region" description="Helical" evidence="5">
    <location>
        <begin position="246"/>
        <end position="272"/>
    </location>
</feature>
<dbReference type="GO" id="GO:0006874">
    <property type="term" value="P:intracellular calcium ion homeostasis"/>
    <property type="evidence" value="ECO:0007669"/>
    <property type="project" value="TreeGrafter"/>
</dbReference>
<evidence type="ECO:0000256" key="4">
    <source>
        <dbReference type="ARBA" id="ARBA00023136"/>
    </source>
</evidence>
<reference evidence="7 8" key="1">
    <citation type="journal article" date="2016" name="Nat. Commun.">
        <title>Thousands of microbial genomes shed light on interconnected biogeochemical processes in an aquifer system.</title>
        <authorList>
            <person name="Anantharaman K."/>
            <person name="Brown C.T."/>
            <person name="Hug L.A."/>
            <person name="Sharon I."/>
            <person name="Castelle C.J."/>
            <person name="Probst A.J."/>
            <person name="Thomas B.C."/>
            <person name="Singh A."/>
            <person name="Wilkins M.J."/>
            <person name="Karaoz U."/>
            <person name="Brodie E.L."/>
            <person name="Williams K.H."/>
            <person name="Hubbard S.S."/>
            <person name="Banfield J.F."/>
        </authorList>
    </citation>
    <scope>NUCLEOTIDE SEQUENCE [LARGE SCALE GENOMIC DNA]</scope>
</reference>
<dbReference type="InterPro" id="IPR004481">
    <property type="entry name" value="K/Na/Ca-exchanger"/>
</dbReference>
<keyword evidence="4 5" id="KW-0472">Membrane</keyword>
<feature type="transmembrane region" description="Helical" evidence="5">
    <location>
        <begin position="56"/>
        <end position="79"/>
    </location>
</feature>
<feature type="transmembrane region" description="Helical" evidence="5">
    <location>
        <begin position="309"/>
        <end position="325"/>
    </location>
</feature>
<organism evidence="7 8">
    <name type="scientific">Candidatus Sungbacteria bacterium RIFCSPHIGHO2_02_FULL_53_17</name>
    <dbReference type="NCBI Taxonomy" id="1802275"/>
    <lineage>
        <taxon>Bacteria</taxon>
        <taxon>Candidatus Sungiibacteriota</taxon>
    </lineage>
</organism>
<comment type="subcellular location">
    <subcellularLocation>
        <location evidence="1">Membrane</location>
        <topology evidence="1">Multi-pass membrane protein</topology>
    </subcellularLocation>
</comment>
<evidence type="ECO:0000256" key="3">
    <source>
        <dbReference type="ARBA" id="ARBA00022989"/>
    </source>
</evidence>
<dbReference type="Pfam" id="PF01699">
    <property type="entry name" value="Na_Ca_ex"/>
    <property type="match status" value="2"/>
</dbReference>
<dbReference type="AlphaFoldDB" id="A0A1G2KWS1"/>
<dbReference type="GO" id="GO:0005262">
    <property type="term" value="F:calcium channel activity"/>
    <property type="evidence" value="ECO:0007669"/>
    <property type="project" value="TreeGrafter"/>
</dbReference>
<feature type="transmembrane region" description="Helical" evidence="5">
    <location>
        <begin position="91"/>
        <end position="113"/>
    </location>
</feature>
<proteinExistence type="predicted"/>
<dbReference type="InterPro" id="IPR044880">
    <property type="entry name" value="NCX_ion-bd_dom_sf"/>
</dbReference>
<protein>
    <recommendedName>
        <fullName evidence="6">Sodium/calcium exchanger membrane region domain-containing protein</fullName>
    </recommendedName>
</protein>
<accession>A0A1G2KWS1</accession>
<dbReference type="PANTHER" id="PTHR10846">
    <property type="entry name" value="SODIUM/POTASSIUM/CALCIUM EXCHANGER"/>
    <property type="match status" value="1"/>
</dbReference>
<feature type="domain" description="Sodium/calcium exchanger membrane region" evidence="6">
    <location>
        <begin position="182"/>
        <end position="322"/>
    </location>
</feature>
<feature type="transmembrane region" description="Helical" evidence="5">
    <location>
        <begin position="278"/>
        <end position="297"/>
    </location>
</feature>
<evidence type="ECO:0000256" key="5">
    <source>
        <dbReference type="SAM" id="Phobius"/>
    </source>
</evidence>
<dbReference type="PANTHER" id="PTHR10846:SF8">
    <property type="entry name" value="INNER MEMBRANE PROTEIN YRBG"/>
    <property type="match status" value="1"/>
</dbReference>